<evidence type="ECO:0000313" key="4">
    <source>
        <dbReference type="Proteomes" id="UP000663870"/>
    </source>
</evidence>
<dbReference type="AlphaFoldDB" id="A0A813X253"/>
<evidence type="ECO:0000313" key="3">
    <source>
        <dbReference type="Proteomes" id="UP000663854"/>
    </source>
</evidence>
<dbReference type="Proteomes" id="UP000663870">
    <property type="component" value="Unassembled WGS sequence"/>
</dbReference>
<reference evidence="1" key="1">
    <citation type="submission" date="2021-02" db="EMBL/GenBank/DDBJ databases">
        <authorList>
            <person name="Nowell W R."/>
        </authorList>
    </citation>
    <scope>NUCLEOTIDE SEQUENCE</scope>
</reference>
<dbReference type="EMBL" id="CAJNOL010002835">
    <property type="protein sequence ID" value="CAF1532138.1"/>
    <property type="molecule type" value="Genomic_DNA"/>
</dbReference>
<proteinExistence type="predicted"/>
<sequence length="311" mass="35288">MAGATYKLAPTNMAKRFPQHAYPYANNIWMDPGALKVQEFIVNVTEDIINRYAVDGLTVYFITSDYELYTFNLCCSRCNGVDKAGEAVSQPIQQQLNLFGLLPYMDNYKITFTSDRGSNILKALKDSSSSGDDTTTPSSSKYVAANTLLSDLLSKSEEVLNTITTSKKLFKYAGLNKNIEEHGDIALKQECVVRWLSMSNILQLIDASIEHIRSILSSKSSKNQCYFKLSDINIIIERNKIDILLYVILSVLRTGFFSKTYDSIIKIATYDINSTPIITFKNDELKRYLRVIIDDISKQPNLLPFWRDLQK</sequence>
<name>A0A813X253_9BILA</name>
<dbReference type="Proteomes" id="UP000663854">
    <property type="component" value="Unassembled WGS sequence"/>
</dbReference>
<dbReference type="EMBL" id="CAJNOH010000096">
    <property type="protein sequence ID" value="CAF0864052.1"/>
    <property type="molecule type" value="Genomic_DNA"/>
</dbReference>
<organism evidence="1 3">
    <name type="scientific">Rotaria sordida</name>
    <dbReference type="NCBI Taxonomy" id="392033"/>
    <lineage>
        <taxon>Eukaryota</taxon>
        <taxon>Metazoa</taxon>
        <taxon>Spiralia</taxon>
        <taxon>Gnathifera</taxon>
        <taxon>Rotifera</taxon>
        <taxon>Eurotatoria</taxon>
        <taxon>Bdelloidea</taxon>
        <taxon>Philodinida</taxon>
        <taxon>Philodinidae</taxon>
        <taxon>Rotaria</taxon>
    </lineage>
</organism>
<comment type="caution">
    <text evidence="1">The sequence shown here is derived from an EMBL/GenBank/DDBJ whole genome shotgun (WGS) entry which is preliminary data.</text>
</comment>
<protein>
    <submittedName>
        <fullName evidence="1">Uncharacterized protein</fullName>
    </submittedName>
</protein>
<accession>A0A813X253</accession>
<gene>
    <name evidence="2" type="ORF">JXQ802_LOCUS42316</name>
    <name evidence="1" type="ORF">PYM288_LOCUS7707</name>
</gene>
<keyword evidence="4" id="KW-1185">Reference proteome</keyword>
<evidence type="ECO:0000313" key="1">
    <source>
        <dbReference type="EMBL" id="CAF0864052.1"/>
    </source>
</evidence>
<evidence type="ECO:0000313" key="2">
    <source>
        <dbReference type="EMBL" id="CAF1532138.1"/>
    </source>
</evidence>